<comment type="function">
    <text evidence="9">Catalyzes the phospholipid dependent N-acylation of the N-terminal cysteine of apolipoprotein, the last step in lipoprotein maturation.</text>
</comment>
<feature type="transmembrane region" description="Helical" evidence="9">
    <location>
        <begin position="6"/>
        <end position="28"/>
    </location>
</feature>
<keyword evidence="7 9" id="KW-0472">Membrane</keyword>
<comment type="catalytic activity">
    <reaction evidence="9">
        <text>N-terminal S-1,2-diacyl-sn-glyceryl-L-cysteinyl-[lipoprotein] + a glycerophospholipid = N-acyl-S-1,2-diacyl-sn-glyceryl-L-cysteinyl-[lipoprotein] + a 2-acyl-sn-glycero-3-phospholipid + H(+)</text>
        <dbReference type="Rhea" id="RHEA:48228"/>
        <dbReference type="Rhea" id="RHEA-COMP:14681"/>
        <dbReference type="Rhea" id="RHEA-COMP:14684"/>
        <dbReference type="ChEBI" id="CHEBI:15378"/>
        <dbReference type="ChEBI" id="CHEBI:136912"/>
        <dbReference type="ChEBI" id="CHEBI:140656"/>
        <dbReference type="ChEBI" id="CHEBI:140657"/>
        <dbReference type="ChEBI" id="CHEBI:140660"/>
        <dbReference type="EC" id="2.3.1.269"/>
    </reaction>
</comment>
<evidence type="ECO:0000256" key="6">
    <source>
        <dbReference type="ARBA" id="ARBA00022989"/>
    </source>
</evidence>
<dbReference type="SUPFAM" id="SSF56317">
    <property type="entry name" value="Carbon-nitrogen hydrolase"/>
    <property type="match status" value="1"/>
</dbReference>
<evidence type="ECO:0000256" key="1">
    <source>
        <dbReference type="ARBA" id="ARBA00004651"/>
    </source>
</evidence>
<evidence type="ECO:0000256" key="5">
    <source>
        <dbReference type="ARBA" id="ARBA00022692"/>
    </source>
</evidence>
<dbReference type="CDD" id="cd07571">
    <property type="entry name" value="ALP_N-acyl_transferase"/>
    <property type="match status" value="1"/>
</dbReference>
<evidence type="ECO:0000256" key="3">
    <source>
        <dbReference type="ARBA" id="ARBA00022475"/>
    </source>
</evidence>
<dbReference type="EC" id="2.3.1.269" evidence="9"/>
<comment type="caution">
    <text evidence="9">Lacks conserved residue(s) required for the propagation of feature annotation.</text>
</comment>
<keyword evidence="3 9" id="KW-1003">Cell membrane</keyword>
<dbReference type="HOGENOM" id="CLU_019563_3_0_6"/>
<dbReference type="eggNOG" id="COG0815">
    <property type="taxonomic scope" value="Bacteria"/>
</dbReference>
<dbReference type="Pfam" id="PF00795">
    <property type="entry name" value="CN_hydrolase"/>
    <property type="match status" value="1"/>
</dbReference>
<dbReference type="RefSeq" id="WP_013346354.1">
    <property type="nucleotide sequence ID" value="NC_014541.1"/>
</dbReference>
<evidence type="ECO:0000256" key="4">
    <source>
        <dbReference type="ARBA" id="ARBA00022679"/>
    </source>
</evidence>
<dbReference type="STRING" id="550540.Fbal_2846"/>
<dbReference type="PANTHER" id="PTHR38686">
    <property type="entry name" value="APOLIPOPROTEIN N-ACYLTRANSFERASE"/>
    <property type="match status" value="1"/>
</dbReference>
<evidence type="ECO:0000256" key="7">
    <source>
        <dbReference type="ARBA" id="ARBA00023136"/>
    </source>
</evidence>
<dbReference type="GO" id="GO:0042158">
    <property type="term" value="P:lipoprotein biosynthetic process"/>
    <property type="evidence" value="ECO:0007669"/>
    <property type="project" value="UniProtKB-UniRule"/>
</dbReference>
<feature type="transmembrane region" description="Helical" evidence="9">
    <location>
        <begin position="49"/>
        <end position="69"/>
    </location>
</feature>
<proteinExistence type="inferred from homology"/>
<dbReference type="InterPro" id="IPR045378">
    <property type="entry name" value="LNT_N"/>
</dbReference>
<accession>E1SSB6</accession>
<dbReference type="GeneID" id="67183071"/>
<keyword evidence="6 9" id="KW-1133">Transmembrane helix</keyword>
<organism evidence="11 12">
    <name type="scientific">Ferrimonas balearica (strain DSM 9799 / CCM 4581 / KCTC 23876 / PAT)</name>
    <dbReference type="NCBI Taxonomy" id="550540"/>
    <lineage>
        <taxon>Bacteria</taxon>
        <taxon>Pseudomonadati</taxon>
        <taxon>Pseudomonadota</taxon>
        <taxon>Gammaproteobacteria</taxon>
        <taxon>Alteromonadales</taxon>
        <taxon>Ferrimonadaceae</taxon>
        <taxon>Ferrimonas</taxon>
    </lineage>
</organism>
<comment type="similarity">
    <text evidence="2 9">Belongs to the CN hydrolase family. Apolipoprotein N-acyltransferase subfamily.</text>
</comment>
<dbReference type="PANTHER" id="PTHR38686:SF1">
    <property type="entry name" value="APOLIPOPROTEIN N-ACYLTRANSFERASE"/>
    <property type="match status" value="1"/>
</dbReference>
<dbReference type="OrthoDB" id="9804277at2"/>
<dbReference type="Gene3D" id="3.60.110.10">
    <property type="entry name" value="Carbon-nitrogen hydrolase"/>
    <property type="match status" value="1"/>
</dbReference>
<evidence type="ECO:0000259" key="10">
    <source>
        <dbReference type="PROSITE" id="PS50263"/>
    </source>
</evidence>
<dbReference type="Pfam" id="PF20154">
    <property type="entry name" value="LNT_N"/>
    <property type="match status" value="1"/>
</dbReference>
<comment type="pathway">
    <text evidence="9">Protein modification; lipoprotein biosynthesis (N-acyl transfer).</text>
</comment>
<feature type="transmembrane region" description="Helical" evidence="9">
    <location>
        <begin position="156"/>
        <end position="177"/>
    </location>
</feature>
<dbReference type="HAMAP" id="MF_01148">
    <property type="entry name" value="Lnt"/>
    <property type="match status" value="1"/>
</dbReference>
<evidence type="ECO:0000256" key="2">
    <source>
        <dbReference type="ARBA" id="ARBA00010065"/>
    </source>
</evidence>
<dbReference type="Proteomes" id="UP000006683">
    <property type="component" value="Chromosome"/>
</dbReference>
<keyword evidence="11" id="KW-0449">Lipoprotein</keyword>
<dbReference type="AlphaFoldDB" id="E1SSB6"/>
<sequence>MATPRIAMLIALLCGAISHLAFAPYDIWPLLPLSLTALLWLSQRASPKHAALMGLSYGFGQFAFGLRWVHVSIDQFGGLPLVVSLLLMALLCLYLALYPALVMGLLNRYFNDRPLSRVLAFPALWLLAEWARGWMLTGFPWLWLGYSQTQGPLTPLIPYLGVLGVGLLLSLLAAALVPLLARRWGYLGFPAAIALMAIGAALMPPKVTEHGSVDVALVQGNIEQSLKWRPEMLWPTLLKYQDLSRPHMDADMVIWPEAAVPAPETMVSEFLHQFERAVAFRETEVITGIISMDEQEHFFNSLLVLGPGEHNGPYSPHDANRYHKHQLLPIGEFVPMEDWLRPLAPFFNLPMSSFNRGGFVQPNLTVANQHLTPAICYEIAFPELVRANVHDNTNLLLTVSNDAWFGDSIGPHQHMAIAQMRALELGRPLLRVTNNGITAIVDVHGHIQAQLPQFETGVLREIVPLQRADTPFREYGQRPLYFIAATLLFLAWRWRRDPN</sequence>
<reference evidence="11 12" key="1">
    <citation type="journal article" date="2010" name="Stand. Genomic Sci.">
        <title>Complete genome sequence of Ferrimonas balearica type strain (PAT).</title>
        <authorList>
            <person name="Nolan M."/>
            <person name="Sikorski J."/>
            <person name="Davenport K."/>
            <person name="Lucas S."/>
            <person name="Glavina Del Rio T."/>
            <person name="Tice H."/>
            <person name="Cheng J."/>
            <person name="Goodwin L."/>
            <person name="Pitluck S."/>
            <person name="Liolios K."/>
            <person name="Ivanova N."/>
            <person name="Mavromatis K."/>
            <person name="Ovchinnikova G."/>
            <person name="Pati A."/>
            <person name="Chen A."/>
            <person name="Palaniappan K."/>
            <person name="Land M."/>
            <person name="Hauser L."/>
            <person name="Chang Y."/>
            <person name="Jeffries C."/>
            <person name="Tapia R."/>
            <person name="Brettin T."/>
            <person name="Detter J."/>
            <person name="Han C."/>
            <person name="Yasawong M."/>
            <person name="Rohde M."/>
            <person name="Tindall B."/>
            <person name="Goker M."/>
            <person name="Woyke T."/>
            <person name="Bristow J."/>
            <person name="Eisen J."/>
            <person name="Markowitz V."/>
            <person name="Hugenholtz P."/>
            <person name="Kyrpides N."/>
            <person name="Klenk H."/>
            <person name="Lapidus A."/>
        </authorList>
    </citation>
    <scope>NUCLEOTIDE SEQUENCE [LARGE SCALE GENOMIC DNA]</scope>
    <source>
        <strain evidence="12">DSM 9799 / CCM 4581 / KCTC 23876 / PAT</strain>
    </source>
</reference>
<keyword evidence="12" id="KW-1185">Reference proteome</keyword>
<gene>
    <name evidence="9" type="primary">lnt</name>
    <name evidence="11" type="ordered locus">Fbal_2846</name>
</gene>
<dbReference type="InterPro" id="IPR004563">
    <property type="entry name" value="Apolipo_AcylTrfase"/>
</dbReference>
<keyword evidence="8 9" id="KW-0012">Acyltransferase</keyword>
<evidence type="ECO:0000256" key="8">
    <source>
        <dbReference type="ARBA" id="ARBA00023315"/>
    </source>
</evidence>
<feature type="transmembrane region" description="Helical" evidence="9">
    <location>
        <begin position="184"/>
        <end position="203"/>
    </location>
</feature>
<protein>
    <recommendedName>
        <fullName evidence="9">Apolipoprotein N-acyltransferase</fullName>
        <shortName evidence="9">ALP N-acyltransferase</shortName>
        <ecNumber evidence="9">2.3.1.269</ecNumber>
    </recommendedName>
</protein>
<dbReference type="InterPro" id="IPR036526">
    <property type="entry name" value="C-N_Hydrolase_sf"/>
</dbReference>
<dbReference type="UniPathway" id="UPA00666"/>
<comment type="subcellular location">
    <subcellularLocation>
        <location evidence="9">Cell inner membrane</location>
        <topology evidence="9">Multi-pass membrane protein</topology>
    </subcellularLocation>
    <subcellularLocation>
        <location evidence="1">Cell membrane</location>
        <topology evidence="1">Multi-pass membrane protein</topology>
    </subcellularLocation>
</comment>
<dbReference type="GO" id="GO:0016410">
    <property type="term" value="F:N-acyltransferase activity"/>
    <property type="evidence" value="ECO:0007669"/>
    <property type="project" value="UniProtKB-UniRule"/>
</dbReference>
<name>E1SSB6_FERBD</name>
<keyword evidence="5 9" id="KW-0812">Transmembrane</keyword>
<feature type="transmembrane region" description="Helical" evidence="9">
    <location>
        <begin position="81"/>
        <end position="106"/>
    </location>
</feature>
<evidence type="ECO:0000313" key="11">
    <source>
        <dbReference type="EMBL" id="ADN77048.1"/>
    </source>
</evidence>
<dbReference type="PROSITE" id="PS50263">
    <property type="entry name" value="CN_HYDROLASE"/>
    <property type="match status" value="1"/>
</dbReference>
<dbReference type="GO" id="GO:0005886">
    <property type="term" value="C:plasma membrane"/>
    <property type="evidence" value="ECO:0007669"/>
    <property type="project" value="UniProtKB-SubCell"/>
</dbReference>
<dbReference type="InterPro" id="IPR003010">
    <property type="entry name" value="C-N_Hydrolase"/>
</dbReference>
<dbReference type="EMBL" id="CP002209">
    <property type="protein sequence ID" value="ADN77048.1"/>
    <property type="molecule type" value="Genomic_DNA"/>
</dbReference>
<evidence type="ECO:0000313" key="12">
    <source>
        <dbReference type="Proteomes" id="UP000006683"/>
    </source>
</evidence>
<dbReference type="KEGG" id="fbl:Fbal_2846"/>
<keyword evidence="4 9" id="KW-0808">Transferase</keyword>
<keyword evidence="9" id="KW-0997">Cell inner membrane</keyword>
<feature type="domain" description="CN hydrolase" evidence="10">
    <location>
        <begin position="218"/>
        <end position="465"/>
    </location>
</feature>
<dbReference type="NCBIfam" id="TIGR00546">
    <property type="entry name" value="lnt"/>
    <property type="match status" value="1"/>
</dbReference>
<evidence type="ECO:0000256" key="9">
    <source>
        <dbReference type="HAMAP-Rule" id="MF_01148"/>
    </source>
</evidence>